<dbReference type="Gene3D" id="3.40.50.1820">
    <property type="entry name" value="alpha/beta hydrolase"/>
    <property type="match status" value="1"/>
</dbReference>
<dbReference type="EMBL" id="JBHTIS010001523">
    <property type="protein sequence ID" value="MFD1048319.1"/>
    <property type="molecule type" value="Genomic_DNA"/>
</dbReference>
<organism evidence="1 2">
    <name type="scientific">Kibdelosporangium lantanae</name>
    <dbReference type="NCBI Taxonomy" id="1497396"/>
    <lineage>
        <taxon>Bacteria</taxon>
        <taxon>Bacillati</taxon>
        <taxon>Actinomycetota</taxon>
        <taxon>Actinomycetes</taxon>
        <taxon>Pseudonocardiales</taxon>
        <taxon>Pseudonocardiaceae</taxon>
        <taxon>Kibdelosporangium</taxon>
    </lineage>
</organism>
<sequence length="150" mass="16735">IRGLTLLSTGPHELPDGLRRQMLTMAEQVLATQGMAALVELREMLEDQDELWQRNPYDLKVFFRTRFRQTNVENLVGMAQGLREEPDLVDALARKLDSTGTPCLVACGADDDDAPPGERETCEVVELRVHPNSMPRHPVRGLFDLVTPGG</sequence>
<comment type="caution">
    <text evidence="1">The sequence shown here is derived from an EMBL/GenBank/DDBJ whole genome shotgun (WGS) entry which is preliminary data.</text>
</comment>
<keyword evidence="2" id="KW-1185">Reference proteome</keyword>
<evidence type="ECO:0000313" key="2">
    <source>
        <dbReference type="Proteomes" id="UP001597045"/>
    </source>
</evidence>
<protein>
    <submittedName>
        <fullName evidence="1">Uncharacterized protein</fullName>
    </submittedName>
</protein>
<gene>
    <name evidence="1" type="ORF">ACFQ1S_23665</name>
</gene>
<evidence type="ECO:0000313" key="1">
    <source>
        <dbReference type="EMBL" id="MFD1048319.1"/>
    </source>
</evidence>
<accession>A0ABW3MF51</accession>
<dbReference type="InterPro" id="IPR029058">
    <property type="entry name" value="AB_hydrolase_fold"/>
</dbReference>
<feature type="non-terminal residue" evidence="1">
    <location>
        <position position="1"/>
    </location>
</feature>
<name>A0ABW3MF51_9PSEU</name>
<reference evidence="2" key="1">
    <citation type="journal article" date="2019" name="Int. J. Syst. Evol. Microbiol.">
        <title>The Global Catalogue of Microorganisms (GCM) 10K type strain sequencing project: providing services to taxonomists for standard genome sequencing and annotation.</title>
        <authorList>
            <consortium name="The Broad Institute Genomics Platform"/>
            <consortium name="The Broad Institute Genome Sequencing Center for Infectious Disease"/>
            <person name="Wu L."/>
            <person name="Ma J."/>
        </authorList>
    </citation>
    <scope>NUCLEOTIDE SEQUENCE [LARGE SCALE GENOMIC DNA]</scope>
    <source>
        <strain evidence="2">JCM 31486</strain>
    </source>
</reference>
<dbReference type="Proteomes" id="UP001597045">
    <property type="component" value="Unassembled WGS sequence"/>
</dbReference>
<proteinExistence type="predicted"/>